<name>A0A0F3PD79_RICRH</name>
<evidence type="ECO:0000313" key="3">
    <source>
        <dbReference type="Proteomes" id="UP000033591"/>
    </source>
</evidence>
<dbReference type="AlphaFoldDB" id="A0A0F3PD79"/>
<feature type="transmembrane region" description="Helical" evidence="1">
    <location>
        <begin position="20"/>
        <end position="36"/>
    </location>
</feature>
<dbReference type="PATRIC" id="fig|1359199.3.peg.1304"/>
<reference evidence="2 3" key="1">
    <citation type="submission" date="2015-01" db="EMBL/GenBank/DDBJ databases">
        <title>Genome Sequencing of Rickettsiales.</title>
        <authorList>
            <person name="Daugherty S.C."/>
            <person name="Su Q."/>
            <person name="Abolude K."/>
            <person name="Beier-Sexton M."/>
            <person name="Carlyon J.A."/>
            <person name="Carter R."/>
            <person name="Day N.P."/>
            <person name="Dumler S.J."/>
            <person name="Dyachenko V."/>
            <person name="Godinez A."/>
            <person name="Kurtti T.J."/>
            <person name="Lichay M."/>
            <person name="Mullins K.E."/>
            <person name="Ott S."/>
            <person name="Pappas-Brown V."/>
            <person name="Paris D.H."/>
            <person name="Patel P."/>
            <person name="Richards A.L."/>
            <person name="Sadzewicz L."/>
            <person name="Sears K."/>
            <person name="Seidman D."/>
            <person name="Sengamalay N."/>
            <person name="Stenos J."/>
            <person name="Tallon L.J."/>
            <person name="Vincent G."/>
            <person name="Fraser C.M."/>
            <person name="Munderloh U."/>
            <person name="Dunning-Hotopp J.C."/>
        </authorList>
    </citation>
    <scope>NUCLEOTIDE SEQUENCE [LARGE SCALE GENOMIC DNA]</scope>
    <source>
        <strain evidence="2 3">Ect</strain>
    </source>
</reference>
<dbReference type="EMBL" id="LAOC01000001">
    <property type="protein sequence ID" value="KJV78248.1"/>
    <property type="molecule type" value="Genomic_DNA"/>
</dbReference>
<keyword evidence="1" id="KW-0472">Membrane</keyword>
<keyword evidence="1" id="KW-0812">Transmembrane</keyword>
<accession>A0A0F3PD79</accession>
<keyword evidence="1" id="KW-1133">Transmembrane helix</keyword>
<dbReference type="Proteomes" id="UP000033591">
    <property type="component" value="Unassembled WGS sequence"/>
</dbReference>
<proteinExistence type="predicted"/>
<sequence length="38" mass="4463">MSLQVIARSVTIQKIIKKMLKIIFYWIASSITYVIFSQ</sequence>
<evidence type="ECO:0000256" key="1">
    <source>
        <dbReference type="SAM" id="Phobius"/>
    </source>
</evidence>
<organism evidence="2 3">
    <name type="scientific">Rickettsia rhipicephali str. Ect</name>
    <dbReference type="NCBI Taxonomy" id="1359199"/>
    <lineage>
        <taxon>Bacteria</taxon>
        <taxon>Pseudomonadati</taxon>
        <taxon>Pseudomonadota</taxon>
        <taxon>Alphaproteobacteria</taxon>
        <taxon>Rickettsiales</taxon>
        <taxon>Rickettsiaceae</taxon>
        <taxon>Rickettsieae</taxon>
        <taxon>Rickettsia</taxon>
        <taxon>spotted fever group</taxon>
    </lineage>
</organism>
<comment type="caution">
    <text evidence="2">The sequence shown here is derived from an EMBL/GenBank/DDBJ whole genome shotgun (WGS) entry which is preliminary data.</text>
</comment>
<evidence type="ECO:0000313" key="2">
    <source>
        <dbReference type="EMBL" id="KJV78248.1"/>
    </source>
</evidence>
<protein>
    <submittedName>
        <fullName evidence="2">Uncharacterized protein</fullName>
    </submittedName>
</protein>
<gene>
    <name evidence="2" type="ORF">RMAECT_1321</name>
</gene>